<name>A0A8H7SGW5_9FUNG</name>
<evidence type="ECO:0000313" key="2">
    <source>
        <dbReference type="Proteomes" id="UP000613177"/>
    </source>
</evidence>
<gene>
    <name evidence="1" type="ORF">INT48_001416</name>
</gene>
<dbReference type="AlphaFoldDB" id="A0A8H7SGW5"/>
<dbReference type="Proteomes" id="UP000613177">
    <property type="component" value="Unassembled WGS sequence"/>
</dbReference>
<keyword evidence="2" id="KW-1185">Reference proteome</keyword>
<dbReference type="OrthoDB" id="2261465at2759"/>
<dbReference type="EMBL" id="JAEPRE010000347">
    <property type="protein sequence ID" value="KAG2228851.1"/>
    <property type="molecule type" value="Genomic_DNA"/>
</dbReference>
<proteinExistence type="predicted"/>
<sequence length="142" mass="15797">MNSPDESSSSQLWEPFISSRLNSIDSTIEDVPVKSIVKALKKYYSHVTSLPFGRSVVLSFRDNSSSSESISFLTLVEVMKEHTENPTCAFIDPKYAVININDIVRQVGPVQSITSSVYHSVISPYFVFNNNFADTVGNIINL</sequence>
<reference evidence="1" key="1">
    <citation type="submission" date="2021-01" db="EMBL/GenBank/DDBJ databases">
        <title>Metabolic potential, ecology and presence of endohyphal bacteria is reflected in genomic diversity of Mucoromycotina.</title>
        <authorList>
            <person name="Muszewska A."/>
            <person name="Okrasinska A."/>
            <person name="Steczkiewicz K."/>
            <person name="Drgas O."/>
            <person name="Orlowska M."/>
            <person name="Perlinska-Lenart U."/>
            <person name="Aleksandrzak-Piekarczyk T."/>
            <person name="Szatraj K."/>
            <person name="Zielenkiewicz U."/>
            <person name="Pilsyk S."/>
            <person name="Malc E."/>
            <person name="Mieczkowski P."/>
            <person name="Kruszewska J.S."/>
            <person name="Biernat P."/>
            <person name="Pawlowska J."/>
        </authorList>
    </citation>
    <scope>NUCLEOTIDE SEQUENCE</scope>
    <source>
        <strain evidence="1">WA0000018081</strain>
    </source>
</reference>
<comment type="caution">
    <text evidence="1">The sequence shown here is derived from an EMBL/GenBank/DDBJ whole genome shotgun (WGS) entry which is preliminary data.</text>
</comment>
<evidence type="ECO:0000313" key="1">
    <source>
        <dbReference type="EMBL" id="KAG2228851.1"/>
    </source>
</evidence>
<organism evidence="1 2">
    <name type="scientific">Thamnidium elegans</name>
    <dbReference type="NCBI Taxonomy" id="101142"/>
    <lineage>
        <taxon>Eukaryota</taxon>
        <taxon>Fungi</taxon>
        <taxon>Fungi incertae sedis</taxon>
        <taxon>Mucoromycota</taxon>
        <taxon>Mucoromycotina</taxon>
        <taxon>Mucoromycetes</taxon>
        <taxon>Mucorales</taxon>
        <taxon>Mucorineae</taxon>
        <taxon>Mucoraceae</taxon>
        <taxon>Thamnidium</taxon>
    </lineage>
</organism>
<accession>A0A8H7SGW5</accession>
<protein>
    <submittedName>
        <fullName evidence="1">Uncharacterized protein</fullName>
    </submittedName>
</protein>